<reference evidence="2 3" key="1">
    <citation type="submission" date="2024-09" db="EMBL/GenBank/DDBJ databases">
        <authorList>
            <person name="Sun Q."/>
            <person name="Mori K."/>
        </authorList>
    </citation>
    <scope>NUCLEOTIDE SEQUENCE [LARGE SCALE GENOMIC DNA]</scope>
    <source>
        <strain evidence="2 3">TBRC 1432</strain>
    </source>
</reference>
<evidence type="ECO:0000256" key="1">
    <source>
        <dbReference type="PROSITE-ProRule" id="PRU00339"/>
    </source>
</evidence>
<dbReference type="Proteomes" id="UP001589810">
    <property type="component" value="Unassembled WGS sequence"/>
</dbReference>
<dbReference type="InterPro" id="IPR027417">
    <property type="entry name" value="P-loop_NTPase"/>
</dbReference>
<feature type="repeat" description="TPR" evidence="1">
    <location>
        <begin position="792"/>
        <end position="825"/>
    </location>
</feature>
<dbReference type="SMART" id="SM00028">
    <property type="entry name" value="TPR"/>
    <property type="match status" value="4"/>
</dbReference>
<dbReference type="PRINTS" id="PR00364">
    <property type="entry name" value="DISEASERSIST"/>
</dbReference>
<dbReference type="InterPro" id="IPR029787">
    <property type="entry name" value="Nucleotide_cyclase"/>
</dbReference>
<organism evidence="2 3">
    <name type="scientific">Kutzneria chonburiensis</name>
    <dbReference type="NCBI Taxonomy" id="1483604"/>
    <lineage>
        <taxon>Bacteria</taxon>
        <taxon>Bacillati</taxon>
        <taxon>Actinomycetota</taxon>
        <taxon>Actinomycetes</taxon>
        <taxon>Pseudonocardiales</taxon>
        <taxon>Pseudonocardiaceae</taxon>
        <taxon>Kutzneria</taxon>
    </lineage>
</organism>
<comment type="caution">
    <text evidence="2">The sequence shown here is derived from an EMBL/GenBank/DDBJ whole genome shotgun (WGS) entry which is preliminary data.</text>
</comment>
<gene>
    <name evidence="2" type="ORF">ACFFH7_10410</name>
</gene>
<dbReference type="Pfam" id="PF13424">
    <property type="entry name" value="TPR_12"/>
    <property type="match status" value="2"/>
</dbReference>
<dbReference type="Gene3D" id="3.40.50.300">
    <property type="entry name" value="P-loop containing nucleotide triphosphate hydrolases"/>
    <property type="match status" value="1"/>
</dbReference>
<dbReference type="InterPro" id="IPR011990">
    <property type="entry name" value="TPR-like_helical_dom_sf"/>
</dbReference>
<evidence type="ECO:0000313" key="3">
    <source>
        <dbReference type="Proteomes" id="UP001589810"/>
    </source>
</evidence>
<dbReference type="Gene3D" id="1.25.40.10">
    <property type="entry name" value="Tetratricopeptide repeat domain"/>
    <property type="match status" value="1"/>
</dbReference>
<sequence length="881" mass="96247">MQQHVQALHRAILVVDVEKFGDPGRTNSDRLVIRQGMYRALGRAFDEAGIERTLWTSDDCGDGALVLISPEAPKARLVTAVPERLVTALREHNRLSSPEGQIRLRMAIHAGEIHFDTHGVTGHAINNTFRLLEASPLRRALASSSCPLAFIVSNWFYDEVVRHHTESNPSSYTQIRVQVKETDTLGWIRVPGHPKAIPKSKPNAGIASTAHAYHPTPQTPAQLPRDVQNFAGREQDLALLDKLKTGARLATINGVAGIGKTTLAVHFGHQVAGDFPDGQLYVNLRGFDPAHPPMQPNQALAHLIRGLGVDPSFIPPDIDDQMAMYRSLLMHKRTLIVLDNAATSEQVRPLFPGSPTCLVLVTSRNGLGGLTARDGASRISLEALETSHGLELIGGIAGTDRVAADPAAASHIVQLCGGLPLALCIAAERVAARPYSTLGDLAAELQAAKNPLHVLAAPFDDAASVPAAFSWSYNAIADGPRHMFRLLGLHAGPDISSAAAAALADITVEEAVSRLDTLVDARLLDQSGKDRYRLHDLVKYYAASQAEHEETPTGCASAIHRISSWYARTCYSAALTVQWASTDDFGITSYDIQPMNFTSRAHALAWFDLEIANLRAYVQQAAASSENKKIAWQIAICAARASQVRKRWPDWFPMGQLGLKAAQNLGDLHAEAWCRYSLGIAHAHQRRYGVAIELQRSALSTFEEIGDQEDKLTVQRGLGCTYFWAGEMEAARYHYEKNLNDARDWGNSTLEGYALNNIGEFWRNMGDYAKAEAYLKQAIPLLQATRHLVTESNALNNLGATYRDSGDLEGAFKFLNQALALRKTEGDRWGQAWTMHDLGTTFRIAGNTASARDHLLQALAIYQELGAPEAEDVKLSLDSLT</sequence>
<dbReference type="SUPFAM" id="SSF48452">
    <property type="entry name" value="TPR-like"/>
    <property type="match status" value="1"/>
</dbReference>
<dbReference type="PROSITE" id="PS50005">
    <property type="entry name" value="TPR"/>
    <property type="match status" value="1"/>
</dbReference>
<protein>
    <submittedName>
        <fullName evidence="2">Tetratricopeptide repeat protein</fullName>
    </submittedName>
</protein>
<dbReference type="InterPro" id="IPR019734">
    <property type="entry name" value="TPR_rpt"/>
</dbReference>
<dbReference type="RefSeq" id="WP_273942070.1">
    <property type="nucleotide sequence ID" value="NZ_CP097263.1"/>
</dbReference>
<name>A0ABV6MNL6_9PSEU</name>
<dbReference type="PANTHER" id="PTHR47691:SF3">
    <property type="entry name" value="HTH-TYPE TRANSCRIPTIONAL REGULATOR RV0890C-RELATED"/>
    <property type="match status" value="1"/>
</dbReference>
<dbReference type="SUPFAM" id="SSF52540">
    <property type="entry name" value="P-loop containing nucleoside triphosphate hydrolases"/>
    <property type="match status" value="1"/>
</dbReference>
<keyword evidence="1" id="KW-0802">TPR repeat</keyword>
<accession>A0ABV6MNL6</accession>
<dbReference type="Gene3D" id="3.30.70.1230">
    <property type="entry name" value="Nucleotide cyclase"/>
    <property type="match status" value="1"/>
</dbReference>
<dbReference type="PANTHER" id="PTHR47691">
    <property type="entry name" value="REGULATOR-RELATED"/>
    <property type="match status" value="1"/>
</dbReference>
<proteinExistence type="predicted"/>
<dbReference type="EMBL" id="JBHLUD010000002">
    <property type="protein sequence ID" value="MFC0541895.1"/>
    <property type="molecule type" value="Genomic_DNA"/>
</dbReference>
<keyword evidence="3" id="KW-1185">Reference proteome</keyword>
<evidence type="ECO:0000313" key="2">
    <source>
        <dbReference type="EMBL" id="MFC0541895.1"/>
    </source>
</evidence>